<protein>
    <submittedName>
        <fullName evidence="1">Uncharacterized protein</fullName>
    </submittedName>
</protein>
<keyword evidence="2" id="KW-1185">Reference proteome</keyword>
<gene>
    <name evidence="1" type="ORF">EVAR_68271_1</name>
</gene>
<comment type="caution">
    <text evidence="1">The sequence shown here is derived from an EMBL/GenBank/DDBJ whole genome shotgun (WGS) entry which is preliminary data.</text>
</comment>
<sequence>MLIDVRYNSDSDRVLQRAVRPCVHRESHAHFLMDCSIYILPPYPGYFRVQLTPSDVRLRISISSNS</sequence>
<name>A0A4C1SJH4_EUMVA</name>
<organism evidence="1 2">
    <name type="scientific">Eumeta variegata</name>
    <name type="common">Bagworm moth</name>
    <name type="synonym">Eumeta japonica</name>
    <dbReference type="NCBI Taxonomy" id="151549"/>
    <lineage>
        <taxon>Eukaryota</taxon>
        <taxon>Metazoa</taxon>
        <taxon>Ecdysozoa</taxon>
        <taxon>Arthropoda</taxon>
        <taxon>Hexapoda</taxon>
        <taxon>Insecta</taxon>
        <taxon>Pterygota</taxon>
        <taxon>Neoptera</taxon>
        <taxon>Endopterygota</taxon>
        <taxon>Lepidoptera</taxon>
        <taxon>Glossata</taxon>
        <taxon>Ditrysia</taxon>
        <taxon>Tineoidea</taxon>
        <taxon>Psychidae</taxon>
        <taxon>Oiketicinae</taxon>
        <taxon>Eumeta</taxon>
    </lineage>
</organism>
<accession>A0A4C1SJH4</accession>
<evidence type="ECO:0000313" key="2">
    <source>
        <dbReference type="Proteomes" id="UP000299102"/>
    </source>
</evidence>
<dbReference type="EMBL" id="BGZK01003518">
    <property type="protein sequence ID" value="GBP02134.1"/>
    <property type="molecule type" value="Genomic_DNA"/>
</dbReference>
<dbReference type="AlphaFoldDB" id="A0A4C1SJH4"/>
<reference evidence="1 2" key="1">
    <citation type="journal article" date="2019" name="Commun. Biol.">
        <title>The bagworm genome reveals a unique fibroin gene that provides high tensile strength.</title>
        <authorList>
            <person name="Kono N."/>
            <person name="Nakamura H."/>
            <person name="Ohtoshi R."/>
            <person name="Tomita M."/>
            <person name="Numata K."/>
            <person name="Arakawa K."/>
        </authorList>
    </citation>
    <scope>NUCLEOTIDE SEQUENCE [LARGE SCALE GENOMIC DNA]</scope>
</reference>
<dbReference type="Proteomes" id="UP000299102">
    <property type="component" value="Unassembled WGS sequence"/>
</dbReference>
<proteinExistence type="predicted"/>
<evidence type="ECO:0000313" key="1">
    <source>
        <dbReference type="EMBL" id="GBP02134.1"/>
    </source>
</evidence>